<evidence type="ECO:0000313" key="1">
    <source>
        <dbReference type="EMBL" id="MBC5727558.1"/>
    </source>
</evidence>
<evidence type="ECO:0000313" key="2">
    <source>
        <dbReference type="Proteomes" id="UP000636755"/>
    </source>
</evidence>
<dbReference type="RefSeq" id="WP_186934843.1">
    <property type="nucleotide sequence ID" value="NZ_JACOPS010000001.1"/>
</dbReference>
<comment type="caution">
    <text evidence="1">The sequence shown here is derived from an EMBL/GenBank/DDBJ whole genome shotgun (WGS) entry which is preliminary data.</text>
</comment>
<sequence>MKFSTKPNNEVHDDKHLWDRDWDVQHKFKEKFVLISTEYAFTSKEQSDCLISEFQKFGKYKLAKTVGHTWFECNDSSNIISAFNKILKSSQNHNKRFLPENLKNGFCGKDKGI</sequence>
<gene>
    <name evidence="1" type="ORF">H8R91_03225</name>
</gene>
<protein>
    <recommendedName>
        <fullName evidence="3">Alpha/beta hydrolase</fullName>
    </recommendedName>
</protein>
<proteinExistence type="predicted"/>
<dbReference type="EMBL" id="JACOPS010000001">
    <property type="protein sequence ID" value="MBC5727558.1"/>
    <property type="molecule type" value="Genomic_DNA"/>
</dbReference>
<reference evidence="1 2" key="1">
    <citation type="submission" date="2020-08" db="EMBL/GenBank/DDBJ databases">
        <title>Genome public.</title>
        <authorList>
            <person name="Liu C."/>
            <person name="Sun Q."/>
        </authorList>
    </citation>
    <scope>NUCLEOTIDE SEQUENCE [LARGE SCALE GENOMIC DNA]</scope>
    <source>
        <strain evidence="1 2">NSJ-71</strain>
    </source>
</reference>
<name>A0ABR7HJ64_9FIRM</name>
<dbReference type="Proteomes" id="UP000636755">
    <property type="component" value="Unassembled WGS sequence"/>
</dbReference>
<keyword evidence="2" id="KW-1185">Reference proteome</keyword>
<accession>A0ABR7HJ64</accession>
<evidence type="ECO:0008006" key="3">
    <source>
        <dbReference type="Google" id="ProtNLM"/>
    </source>
</evidence>
<organism evidence="1 2">
    <name type="scientific">Ruminococcus intestinalis</name>
    <dbReference type="NCBI Taxonomy" id="2763066"/>
    <lineage>
        <taxon>Bacteria</taxon>
        <taxon>Bacillati</taxon>
        <taxon>Bacillota</taxon>
        <taxon>Clostridia</taxon>
        <taxon>Eubacteriales</taxon>
        <taxon>Oscillospiraceae</taxon>
        <taxon>Ruminococcus</taxon>
    </lineage>
</organism>